<dbReference type="Gene3D" id="3.30.70.1230">
    <property type="entry name" value="Nucleotide cyclase"/>
    <property type="match status" value="1"/>
</dbReference>
<keyword evidence="1" id="KW-1133">Transmembrane helix</keyword>
<evidence type="ECO:0000313" key="4">
    <source>
        <dbReference type="Proteomes" id="UP000528457"/>
    </source>
</evidence>
<accession>A0A7X0JXK2</accession>
<feature type="transmembrane region" description="Helical" evidence="1">
    <location>
        <begin position="23"/>
        <end position="41"/>
    </location>
</feature>
<dbReference type="GO" id="GO:0035556">
    <property type="term" value="P:intracellular signal transduction"/>
    <property type="evidence" value="ECO:0007669"/>
    <property type="project" value="InterPro"/>
</dbReference>
<proteinExistence type="predicted"/>
<dbReference type="GO" id="GO:0004016">
    <property type="term" value="F:adenylate cyclase activity"/>
    <property type="evidence" value="ECO:0007669"/>
    <property type="project" value="UniProtKB-ARBA"/>
</dbReference>
<dbReference type="EMBL" id="JACHHT010000003">
    <property type="protein sequence ID" value="MBB6523271.1"/>
    <property type="molecule type" value="Genomic_DNA"/>
</dbReference>
<dbReference type="PANTHER" id="PTHR43081">
    <property type="entry name" value="ADENYLATE CYCLASE, TERMINAL-DIFFERENTIATION SPECIFIC-RELATED"/>
    <property type="match status" value="1"/>
</dbReference>
<dbReference type="AlphaFoldDB" id="A0A7X0JXK2"/>
<dbReference type="Pfam" id="PF00211">
    <property type="entry name" value="Guanylate_cyc"/>
    <property type="match status" value="1"/>
</dbReference>
<feature type="domain" description="Guanylate cyclase" evidence="2">
    <location>
        <begin position="230"/>
        <end position="365"/>
    </location>
</feature>
<feature type="transmembrane region" description="Helical" evidence="1">
    <location>
        <begin position="155"/>
        <end position="173"/>
    </location>
</feature>
<evidence type="ECO:0000259" key="2">
    <source>
        <dbReference type="PROSITE" id="PS50125"/>
    </source>
</evidence>
<feature type="transmembrane region" description="Helical" evidence="1">
    <location>
        <begin position="88"/>
        <end position="112"/>
    </location>
</feature>
<name>A0A7X0JXK2_9GAMM</name>
<dbReference type="SMART" id="SM00044">
    <property type="entry name" value="CYCc"/>
    <property type="match status" value="1"/>
</dbReference>
<dbReference type="PROSITE" id="PS50125">
    <property type="entry name" value="GUANYLATE_CYCLASE_2"/>
    <property type="match status" value="1"/>
</dbReference>
<dbReference type="InterPro" id="IPR001054">
    <property type="entry name" value="A/G_cyclase"/>
</dbReference>
<keyword evidence="4" id="KW-1185">Reference proteome</keyword>
<organism evidence="3 4">
    <name type="scientific">Pseudoteredinibacter isoporae</name>
    <dbReference type="NCBI Taxonomy" id="570281"/>
    <lineage>
        <taxon>Bacteria</taxon>
        <taxon>Pseudomonadati</taxon>
        <taxon>Pseudomonadota</taxon>
        <taxon>Gammaproteobacteria</taxon>
        <taxon>Cellvibrionales</taxon>
        <taxon>Cellvibrionaceae</taxon>
        <taxon>Pseudoteredinibacter</taxon>
    </lineage>
</organism>
<dbReference type="RefSeq" id="WP_166843633.1">
    <property type="nucleotide sequence ID" value="NZ_JAAONY010000003.1"/>
</dbReference>
<dbReference type="InterPro" id="IPR029787">
    <property type="entry name" value="Nucleotide_cyclase"/>
</dbReference>
<feature type="transmembrane region" description="Helical" evidence="1">
    <location>
        <begin position="48"/>
        <end position="68"/>
    </location>
</feature>
<sequence length="470" mass="52970">MNKTTDFATGTIKPAQELPEYPLYFRILLCFSMIGTLATGIQWPELDYVRSGAIIVLLAYLYISYLLQKRSRDEGNPPLSVILGTLDSFLMGVCIGIIELSLLPAILFWILIQFNAITSGGQQKWLRDNIGYFLGIGAALLVRDPGWSVSGRLEMGIAGLIGIAAYFCAYGVYTKKRLESLDSEHQKLLKEQTTHKLRSYQLSRYLPPPVWKAINRENSKPPPTQRKKLTCFFSDIKDFSVLAEELEAETLTDLLNNYLTEMSKIVEEHGGTIDKFMGDAIMVLFGDNDSKGAKADCRRCLAMAIAMRKRMKVLQQQWRNQGITRPLSIRMGINTGYCTVGTFGTRHHLDYTALGAHVNLASRLESAASPGEILITHESWALIKDVVLCQDKGEITVKGFSHPIKVYQVIDLRKNLGKQQNYIEENTEGFAMHLDMDKLRNYDRERIIRTLESAVTTLKGQDIISIKKDL</sequence>
<dbReference type="InterPro" id="IPR050697">
    <property type="entry name" value="Adenylyl/Guanylyl_Cyclase_3/4"/>
</dbReference>
<keyword evidence="1" id="KW-0812">Transmembrane</keyword>
<dbReference type="SUPFAM" id="SSF55073">
    <property type="entry name" value="Nucleotide cyclase"/>
    <property type="match status" value="1"/>
</dbReference>
<protein>
    <submittedName>
        <fullName evidence="3">Class 3 adenylate cyclase</fullName>
    </submittedName>
</protein>
<keyword evidence="1" id="KW-0472">Membrane</keyword>
<dbReference type="Proteomes" id="UP000528457">
    <property type="component" value="Unassembled WGS sequence"/>
</dbReference>
<reference evidence="3 4" key="1">
    <citation type="submission" date="2020-08" db="EMBL/GenBank/DDBJ databases">
        <title>Genomic Encyclopedia of Type Strains, Phase IV (KMG-IV): sequencing the most valuable type-strain genomes for metagenomic binning, comparative biology and taxonomic classification.</title>
        <authorList>
            <person name="Goeker M."/>
        </authorList>
    </citation>
    <scope>NUCLEOTIDE SEQUENCE [LARGE SCALE GENOMIC DNA]</scope>
    <source>
        <strain evidence="3 4">DSM 22368</strain>
    </source>
</reference>
<feature type="transmembrane region" description="Helical" evidence="1">
    <location>
        <begin position="124"/>
        <end position="143"/>
    </location>
</feature>
<evidence type="ECO:0000256" key="1">
    <source>
        <dbReference type="SAM" id="Phobius"/>
    </source>
</evidence>
<comment type="caution">
    <text evidence="3">The sequence shown here is derived from an EMBL/GenBank/DDBJ whole genome shotgun (WGS) entry which is preliminary data.</text>
</comment>
<dbReference type="CDD" id="cd07302">
    <property type="entry name" value="CHD"/>
    <property type="match status" value="1"/>
</dbReference>
<gene>
    <name evidence="3" type="ORF">HNR48_003573</name>
</gene>
<dbReference type="GO" id="GO:0006171">
    <property type="term" value="P:cAMP biosynthetic process"/>
    <property type="evidence" value="ECO:0007669"/>
    <property type="project" value="TreeGrafter"/>
</dbReference>
<dbReference type="PANTHER" id="PTHR43081:SF18">
    <property type="entry name" value="BLL7624 PROTEIN"/>
    <property type="match status" value="1"/>
</dbReference>
<evidence type="ECO:0000313" key="3">
    <source>
        <dbReference type="EMBL" id="MBB6523271.1"/>
    </source>
</evidence>
<dbReference type="InParanoid" id="A0A7X0JXK2"/>